<dbReference type="InterPro" id="IPR010264">
    <property type="entry name" value="Self-incomp_S1"/>
</dbReference>
<dbReference type="GO" id="GO:0005576">
    <property type="term" value="C:extracellular region"/>
    <property type="evidence" value="ECO:0007669"/>
    <property type="project" value="UniProtKB-SubCell"/>
</dbReference>
<comment type="subcellular location">
    <subcellularLocation>
        <location evidence="1 6">Secreted</location>
    </subcellularLocation>
</comment>
<proteinExistence type="inferred from homology"/>
<evidence type="ECO:0000313" key="8">
    <source>
        <dbReference type="Proteomes" id="UP000653305"/>
    </source>
</evidence>
<evidence type="ECO:0000313" key="7">
    <source>
        <dbReference type="EMBL" id="GFP82866.1"/>
    </source>
</evidence>
<dbReference type="PANTHER" id="PTHR31232">
    <property type="match status" value="1"/>
</dbReference>
<dbReference type="OrthoDB" id="1727555at2759"/>
<keyword evidence="5 6" id="KW-0732">Signal</keyword>
<protein>
    <recommendedName>
        <fullName evidence="6">S-protein homolog</fullName>
    </recommendedName>
</protein>
<feature type="signal peptide" evidence="6">
    <location>
        <begin position="1"/>
        <end position="25"/>
    </location>
</feature>
<name>A0A830B786_9LAMI</name>
<reference evidence="7" key="1">
    <citation type="submission" date="2020-07" db="EMBL/GenBank/DDBJ databases">
        <title>Ethylene signaling mediates host invasion by parasitic plants.</title>
        <authorList>
            <person name="Yoshida S."/>
        </authorList>
    </citation>
    <scope>NUCLEOTIDE SEQUENCE</scope>
    <source>
        <strain evidence="7">Okayama</strain>
    </source>
</reference>
<evidence type="ECO:0000256" key="6">
    <source>
        <dbReference type="RuleBase" id="RU367044"/>
    </source>
</evidence>
<dbReference type="PANTHER" id="PTHR31232:SF61">
    <property type="entry name" value="S-PROTEIN HOMOLOG"/>
    <property type="match status" value="1"/>
</dbReference>
<sequence>MNYAVVIYVLLSCILSYSINSRASACIIPPYKFEVCVMNKLPPNTEPLLYHCASKDDDLGYRTLTTNKEFRFGFCLKPWRTLFFCRFNWGQKTKAFDVFNAKWVPKIPCKTHTCYWIAKSDGIYFTGTYPFEGVPITKKFDWE</sequence>
<accession>A0A830B786</accession>
<keyword evidence="3 6" id="KW-0713">Self-incompatibility</keyword>
<evidence type="ECO:0000256" key="4">
    <source>
        <dbReference type="ARBA" id="ARBA00022525"/>
    </source>
</evidence>
<keyword evidence="4 6" id="KW-0964">Secreted</keyword>
<evidence type="ECO:0000256" key="5">
    <source>
        <dbReference type="ARBA" id="ARBA00022729"/>
    </source>
</evidence>
<dbReference type="Proteomes" id="UP000653305">
    <property type="component" value="Unassembled WGS sequence"/>
</dbReference>
<dbReference type="EMBL" id="BMAC01000053">
    <property type="protein sequence ID" value="GFP82866.1"/>
    <property type="molecule type" value="Genomic_DNA"/>
</dbReference>
<dbReference type="Pfam" id="PF05938">
    <property type="entry name" value="Self-incomp_S1"/>
    <property type="match status" value="1"/>
</dbReference>
<gene>
    <name evidence="7" type="ORF">PHJA_000429700</name>
</gene>
<dbReference type="AlphaFoldDB" id="A0A830B786"/>
<comment type="caution">
    <text evidence="7">The sequence shown here is derived from an EMBL/GenBank/DDBJ whole genome shotgun (WGS) entry which is preliminary data.</text>
</comment>
<comment type="similarity">
    <text evidence="2 6">Belongs to the plant self-incompatibility (S1) protein family.</text>
</comment>
<dbReference type="GO" id="GO:0060320">
    <property type="term" value="P:rejection of self pollen"/>
    <property type="evidence" value="ECO:0007669"/>
    <property type="project" value="UniProtKB-KW"/>
</dbReference>
<keyword evidence="8" id="KW-1185">Reference proteome</keyword>
<organism evidence="7 8">
    <name type="scientific">Phtheirospermum japonicum</name>
    <dbReference type="NCBI Taxonomy" id="374723"/>
    <lineage>
        <taxon>Eukaryota</taxon>
        <taxon>Viridiplantae</taxon>
        <taxon>Streptophyta</taxon>
        <taxon>Embryophyta</taxon>
        <taxon>Tracheophyta</taxon>
        <taxon>Spermatophyta</taxon>
        <taxon>Magnoliopsida</taxon>
        <taxon>eudicotyledons</taxon>
        <taxon>Gunneridae</taxon>
        <taxon>Pentapetalae</taxon>
        <taxon>asterids</taxon>
        <taxon>lamiids</taxon>
        <taxon>Lamiales</taxon>
        <taxon>Orobanchaceae</taxon>
        <taxon>Orobanchaceae incertae sedis</taxon>
        <taxon>Phtheirospermum</taxon>
    </lineage>
</organism>
<evidence type="ECO:0000256" key="1">
    <source>
        <dbReference type="ARBA" id="ARBA00004613"/>
    </source>
</evidence>
<evidence type="ECO:0000256" key="2">
    <source>
        <dbReference type="ARBA" id="ARBA00005581"/>
    </source>
</evidence>
<evidence type="ECO:0000256" key="3">
    <source>
        <dbReference type="ARBA" id="ARBA00022471"/>
    </source>
</evidence>
<feature type="chain" id="PRO_5033106527" description="S-protein homolog" evidence="6">
    <location>
        <begin position="26"/>
        <end position="143"/>
    </location>
</feature>